<gene>
    <name evidence="2" type="ORF">M513_12434</name>
</gene>
<feature type="chain" id="PRO_5001794753" description="Secreted protein" evidence="1">
    <location>
        <begin position="22"/>
        <end position="102"/>
    </location>
</feature>
<keyword evidence="3" id="KW-1185">Reference proteome</keyword>
<evidence type="ECO:0008006" key="4">
    <source>
        <dbReference type="Google" id="ProtNLM"/>
    </source>
</evidence>
<sequence length="102" mass="11092">MPWSGLRYIICLLGFIHWRNGQHISTPVAGAHEVSNVVQERSESVERSTFTYTAWAATNARSTRSDGTGYSNFSSSATCGGMRKATAGEGTLQGKALYDQED</sequence>
<reference evidence="2 3" key="1">
    <citation type="journal article" date="2014" name="Nat. Genet.">
        <title>Genome and transcriptome of the porcine whipworm Trichuris suis.</title>
        <authorList>
            <person name="Jex A.R."/>
            <person name="Nejsum P."/>
            <person name="Schwarz E.M."/>
            <person name="Hu L."/>
            <person name="Young N.D."/>
            <person name="Hall R.S."/>
            <person name="Korhonen P.K."/>
            <person name="Liao S."/>
            <person name="Thamsborg S."/>
            <person name="Xia J."/>
            <person name="Xu P."/>
            <person name="Wang S."/>
            <person name="Scheerlinck J.P."/>
            <person name="Hofmann A."/>
            <person name="Sternberg P.W."/>
            <person name="Wang J."/>
            <person name="Gasser R.B."/>
        </authorList>
    </citation>
    <scope>NUCLEOTIDE SEQUENCE [LARGE SCALE GENOMIC DNA]</scope>
    <source>
        <strain evidence="2">DCEP-RM93M</strain>
    </source>
</reference>
<accession>A0A085LNX0</accession>
<evidence type="ECO:0000313" key="2">
    <source>
        <dbReference type="EMBL" id="KFD46666.1"/>
    </source>
</evidence>
<feature type="signal peptide" evidence="1">
    <location>
        <begin position="1"/>
        <end position="21"/>
    </location>
</feature>
<dbReference type="Proteomes" id="UP000030764">
    <property type="component" value="Unassembled WGS sequence"/>
</dbReference>
<protein>
    <recommendedName>
        <fullName evidence="4">Secreted protein</fullName>
    </recommendedName>
</protein>
<dbReference type="AlphaFoldDB" id="A0A085LNX0"/>
<keyword evidence="1" id="KW-0732">Signal</keyword>
<organism evidence="2 3">
    <name type="scientific">Trichuris suis</name>
    <name type="common">pig whipworm</name>
    <dbReference type="NCBI Taxonomy" id="68888"/>
    <lineage>
        <taxon>Eukaryota</taxon>
        <taxon>Metazoa</taxon>
        <taxon>Ecdysozoa</taxon>
        <taxon>Nematoda</taxon>
        <taxon>Enoplea</taxon>
        <taxon>Dorylaimia</taxon>
        <taxon>Trichinellida</taxon>
        <taxon>Trichuridae</taxon>
        <taxon>Trichuris</taxon>
    </lineage>
</organism>
<name>A0A085LNX0_9BILA</name>
<evidence type="ECO:0000313" key="3">
    <source>
        <dbReference type="Proteomes" id="UP000030764"/>
    </source>
</evidence>
<evidence type="ECO:0000256" key="1">
    <source>
        <dbReference type="SAM" id="SignalP"/>
    </source>
</evidence>
<proteinExistence type="predicted"/>
<dbReference type="EMBL" id="KL363358">
    <property type="protein sequence ID" value="KFD46666.1"/>
    <property type="molecule type" value="Genomic_DNA"/>
</dbReference>